<evidence type="ECO:0000313" key="2">
    <source>
        <dbReference type="Proteomes" id="UP000786185"/>
    </source>
</evidence>
<dbReference type="GO" id="GO:0006269">
    <property type="term" value="P:DNA replication, synthesis of primer"/>
    <property type="evidence" value="ECO:0007669"/>
    <property type="project" value="TreeGrafter"/>
</dbReference>
<proteinExistence type="predicted"/>
<feature type="non-terminal residue" evidence="1">
    <location>
        <position position="1"/>
    </location>
</feature>
<comment type="caution">
    <text evidence="1">The sequence shown here is derived from an EMBL/GenBank/DDBJ whole genome shotgun (WGS) entry which is preliminary data.</text>
</comment>
<dbReference type="Gene3D" id="3.40.1360.10">
    <property type="match status" value="1"/>
</dbReference>
<dbReference type="InterPro" id="IPR034151">
    <property type="entry name" value="TOPRIM_DnaG_bac"/>
</dbReference>
<accession>A0AAW4BQA6</accession>
<dbReference type="EMBL" id="SCLC01002043">
    <property type="protein sequence ID" value="MBF4438406.1"/>
    <property type="molecule type" value="Genomic_DNA"/>
</dbReference>
<dbReference type="GO" id="GO:0005737">
    <property type="term" value="C:cytoplasm"/>
    <property type="evidence" value="ECO:0007669"/>
    <property type="project" value="TreeGrafter"/>
</dbReference>
<sequence length="118" mass="12785">TMHQFGIENSVGTMGTAIASGQIESLFEFTNHLIFCFDGDEAGTKAANRAVKNARQTLSGNRKVSVVFLPDGHDPDSILRKDTNGTPLTPQLIQDGVDSFFQLLDNAISIENYLAQLA</sequence>
<dbReference type="AlphaFoldDB" id="A0AAW4BQA6"/>
<protein>
    <submittedName>
        <fullName evidence="1">Toprim domain-containing protein</fullName>
    </submittedName>
</protein>
<dbReference type="CDD" id="cd03364">
    <property type="entry name" value="TOPRIM_DnaG_primases"/>
    <property type="match status" value="1"/>
</dbReference>
<feature type="non-terminal residue" evidence="1">
    <location>
        <position position="118"/>
    </location>
</feature>
<dbReference type="Proteomes" id="UP000786185">
    <property type="component" value="Unassembled WGS sequence"/>
</dbReference>
<dbReference type="PANTHER" id="PTHR30313:SF2">
    <property type="entry name" value="DNA PRIMASE"/>
    <property type="match status" value="1"/>
</dbReference>
<evidence type="ECO:0000313" key="1">
    <source>
        <dbReference type="EMBL" id="MBF4438406.1"/>
    </source>
</evidence>
<reference evidence="1" key="1">
    <citation type="journal article" date="2021" name="PeerJ">
        <title>Analysis of 44 Vibrio anguillarum genomes reveals high genetic diversity.</title>
        <authorList>
            <person name="Hansen M.J."/>
            <person name="Dalsgaard I."/>
        </authorList>
    </citation>
    <scope>NUCLEOTIDE SEQUENCE</scope>
    <source>
        <strain evidence="1">850617-1/1</strain>
    </source>
</reference>
<dbReference type="PANTHER" id="PTHR30313">
    <property type="entry name" value="DNA PRIMASE"/>
    <property type="match status" value="1"/>
</dbReference>
<gene>
    <name evidence="1" type="ORF">ERJ77_28740</name>
</gene>
<dbReference type="Pfam" id="PF13155">
    <property type="entry name" value="Toprim_2"/>
    <property type="match status" value="1"/>
</dbReference>
<dbReference type="SUPFAM" id="SSF56731">
    <property type="entry name" value="DNA primase core"/>
    <property type="match status" value="1"/>
</dbReference>
<organism evidence="1 2">
    <name type="scientific">Vibrio anguillarum</name>
    <name type="common">Listonella anguillarum</name>
    <dbReference type="NCBI Taxonomy" id="55601"/>
    <lineage>
        <taxon>Bacteria</taxon>
        <taxon>Pseudomonadati</taxon>
        <taxon>Pseudomonadota</taxon>
        <taxon>Gammaproteobacteria</taxon>
        <taxon>Vibrionales</taxon>
        <taxon>Vibrionaceae</taxon>
        <taxon>Vibrio</taxon>
    </lineage>
</organism>
<dbReference type="InterPro" id="IPR050219">
    <property type="entry name" value="DnaG_primase"/>
</dbReference>
<name>A0AAW4BQA6_VIBAN</name>